<dbReference type="PANTHER" id="PTHR33121">
    <property type="entry name" value="CYCLIC DI-GMP PHOSPHODIESTERASE PDEF"/>
    <property type="match status" value="1"/>
</dbReference>
<dbReference type="Pfam" id="PF00563">
    <property type="entry name" value="EAL"/>
    <property type="match status" value="1"/>
</dbReference>
<dbReference type="SMART" id="SM00052">
    <property type="entry name" value="EAL"/>
    <property type="match status" value="1"/>
</dbReference>
<evidence type="ECO:0000313" key="2">
    <source>
        <dbReference type="EMBL" id="GAA3892563.1"/>
    </source>
</evidence>
<accession>A0ABP7L4Y7</accession>
<organism evidence="2 3">
    <name type="scientific">Gibbsiella dentisursi</name>
    <dbReference type="NCBI Taxonomy" id="796890"/>
    <lineage>
        <taxon>Bacteria</taxon>
        <taxon>Pseudomonadati</taxon>
        <taxon>Pseudomonadota</taxon>
        <taxon>Gammaproteobacteria</taxon>
        <taxon>Enterobacterales</taxon>
        <taxon>Yersiniaceae</taxon>
        <taxon>Gibbsiella</taxon>
    </lineage>
</organism>
<dbReference type="PROSITE" id="PS50883">
    <property type="entry name" value="EAL"/>
    <property type="match status" value="1"/>
</dbReference>
<dbReference type="InterPro" id="IPR001633">
    <property type="entry name" value="EAL_dom"/>
</dbReference>
<protein>
    <submittedName>
        <fullName evidence="2">EAL domain-containing protein</fullName>
    </submittedName>
</protein>
<keyword evidence="3" id="KW-1185">Reference proteome</keyword>
<evidence type="ECO:0000313" key="3">
    <source>
        <dbReference type="Proteomes" id="UP001499994"/>
    </source>
</evidence>
<dbReference type="PANTHER" id="PTHR33121:SF78">
    <property type="entry name" value="CYCLIC DI-GMP PHOSPHODIESTERASE PDEH"/>
    <property type="match status" value="1"/>
</dbReference>
<gene>
    <name evidence="2" type="ORF">GCM10022405_17520</name>
</gene>
<dbReference type="InterPro" id="IPR050706">
    <property type="entry name" value="Cyclic-di-GMP_PDE-like"/>
</dbReference>
<sequence length="242" mass="27794">MCRDGVGKLKILSVEEVRFVFEPIVFPSGDFFAFEVLTRCDNGPLGSSLTYYDLDTDTRRQIFIKQIQYISQHADLFVAKGVLISVNVDADCATLILGSRRIFKLIKKMPFVRLEINEFFPGINEGVGNRLIAQLYKHFTLWLDDFGKGAAGIQAIRHRVYEFVKVDKDFFWKYHNRPIFPLALAKIKKYAGNKVIIEGVESTQYLAQAQQSGEYLMQGYLWHCYTQHDIANSLIPSRQHNA</sequence>
<dbReference type="EMBL" id="BAABDG010000002">
    <property type="protein sequence ID" value="GAA3892563.1"/>
    <property type="molecule type" value="Genomic_DNA"/>
</dbReference>
<dbReference type="Proteomes" id="UP001499994">
    <property type="component" value="Unassembled WGS sequence"/>
</dbReference>
<evidence type="ECO:0000259" key="1">
    <source>
        <dbReference type="PROSITE" id="PS50883"/>
    </source>
</evidence>
<reference evidence="3" key="1">
    <citation type="journal article" date="2019" name="Int. J. Syst. Evol. Microbiol.">
        <title>The Global Catalogue of Microorganisms (GCM) 10K type strain sequencing project: providing services to taxonomists for standard genome sequencing and annotation.</title>
        <authorList>
            <consortium name="The Broad Institute Genomics Platform"/>
            <consortium name="The Broad Institute Genome Sequencing Center for Infectious Disease"/>
            <person name="Wu L."/>
            <person name="Ma J."/>
        </authorList>
    </citation>
    <scope>NUCLEOTIDE SEQUENCE [LARGE SCALE GENOMIC DNA]</scope>
    <source>
        <strain evidence="3">JCM 17201</strain>
    </source>
</reference>
<dbReference type="SUPFAM" id="SSF141868">
    <property type="entry name" value="EAL domain-like"/>
    <property type="match status" value="1"/>
</dbReference>
<name>A0ABP7L4Y7_9GAMM</name>
<feature type="domain" description="EAL" evidence="1">
    <location>
        <begin position="1"/>
        <end position="239"/>
    </location>
</feature>
<proteinExistence type="predicted"/>
<dbReference type="Gene3D" id="3.20.20.450">
    <property type="entry name" value="EAL domain"/>
    <property type="match status" value="1"/>
</dbReference>
<dbReference type="InterPro" id="IPR035919">
    <property type="entry name" value="EAL_sf"/>
</dbReference>
<comment type="caution">
    <text evidence="2">The sequence shown here is derived from an EMBL/GenBank/DDBJ whole genome shotgun (WGS) entry which is preliminary data.</text>
</comment>